<name>A0A679JBD4_9HYPH</name>
<accession>A0A679JBD4</accession>
<evidence type="ECO:0000313" key="1">
    <source>
        <dbReference type="EMBL" id="CAA2136871.1"/>
    </source>
</evidence>
<geneLocation type="plasmid" evidence="1">
    <name>1</name>
</geneLocation>
<gene>
    <name evidence="1" type="ORF">MBLL_00379</name>
</gene>
<sequence>MGDVINMPAQRTVARWNSFVEHGIVGGLTVATVVEDGGAGEHVLALIGGAVGFEALCKATDEGSRDRHLGSVGRIVVKVLEIAEMHFTDPSDPRRVG</sequence>
<dbReference type="AlphaFoldDB" id="A0A679JBD4"/>
<organism evidence="1">
    <name type="scientific">Methylobacterium bullatum</name>
    <dbReference type="NCBI Taxonomy" id="570505"/>
    <lineage>
        <taxon>Bacteria</taxon>
        <taxon>Pseudomonadati</taxon>
        <taxon>Pseudomonadota</taxon>
        <taxon>Alphaproteobacteria</taxon>
        <taxon>Hyphomicrobiales</taxon>
        <taxon>Methylobacteriaceae</taxon>
        <taxon>Methylobacterium</taxon>
    </lineage>
</organism>
<protein>
    <submittedName>
        <fullName evidence="1">Uncharacterized protein</fullName>
    </submittedName>
</protein>
<dbReference type="EMBL" id="LR743510">
    <property type="protein sequence ID" value="CAA2136871.1"/>
    <property type="molecule type" value="Genomic_DNA"/>
</dbReference>
<reference evidence="1" key="1">
    <citation type="submission" date="2019-12" db="EMBL/GenBank/DDBJ databases">
        <authorList>
            <person name="Cremers G."/>
        </authorList>
    </citation>
    <scope>NUCLEOTIDE SEQUENCE</scope>
    <source>
        <strain evidence="1">Mbul2</strain>
        <plasmid evidence="1">1</plasmid>
    </source>
</reference>
<proteinExistence type="predicted"/>
<keyword evidence="1" id="KW-0614">Plasmid</keyword>